<organism evidence="4 5">
    <name type="scientific">Candidatus Atopostipes pullistercoris</name>
    <dbReference type="NCBI Taxonomy" id="2838467"/>
    <lineage>
        <taxon>Bacteria</taxon>
        <taxon>Bacillati</taxon>
        <taxon>Bacillota</taxon>
        <taxon>Bacilli</taxon>
        <taxon>Lactobacillales</taxon>
        <taxon>Carnobacteriaceae</taxon>
        <taxon>Atopostipes</taxon>
    </lineage>
</organism>
<comment type="function">
    <text evidence="3">Participates in chromosomal partition during cell division. May act via the formation of a condensin-like complex containing Smc and ScpB that pull DNA away from mid-cell into both cell halves.</text>
</comment>
<dbReference type="Gene3D" id="6.10.250.2410">
    <property type="match status" value="1"/>
</dbReference>
<comment type="subunit">
    <text evidence="3">Component of a cohesin-like complex composed of ScpA, ScpB and the Smc homodimer, in which ScpA and ScpB bind to the head domain of Smc. The presence of the three proteins is required for the association of the complex with DNA.</text>
</comment>
<dbReference type="SUPFAM" id="SSF46785">
    <property type="entry name" value="Winged helix' DNA-binding domain"/>
    <property type="match status" value="1"/>
</dbReference>
<keyword evidence="3" id="KW-0963">Cytoplasm</keyword>
<dbReference type="PANTHER" id="PTHR33969">
    <property type="entry name" value="SEGREGATION AND CONDENSATION PROTEIN A"/>
    <property type="match status" value="1"/>
</dbReference>
<dbReference type="InterPro" id="IPR003768">
    <property type="entry name" value="ScpA"/>
</dbReference>
<dbReference type="GO" id="GO:0007059">
    <property type="term" value="P:chromosome segregation"/>
    <property type="evidence" value="ECO:0007669"/>
    <property type="project" value="UniProtKB-UniRule"/>
</dbReference>
<evidence type="ECO:0000256" key="1">
    <source>
        <dbReference type="ARBA" id="ARBA00022829"/>
    </source>
</evidence>
<evidence type="ECO:0000256" key="2">
    <source>
        <dbReference type="ARBA" id="ARBA00044777"/>
    </source>
</evidence>
<evidence type="ECO:0000313" key="4">
    <source>
        <dbReference type="EMBL" id="HIZ71688.1"/>
    </source>
</evidence>
<reference evidence="4" key="2">
    <citation type="submission" date="2021-04" db="EMBL/GenBank/DDBJ databases">
        <authorList>
            <person name="Gilroy R."/>
        </authorList>
    </citation>
    <scope>NUCLEOTIDE SEQUENCE</scope>
    <source>
        <strain evidence="4">CHK169-4300</strain>
    </source>
</reference>
<dbReference type="PANTHER" id="PTHR33969:SF2">
    <property type="entry name" value="SEGREGATION AND CONDENSATION PROTEIN A"/>
    <property type="match status" value="1"/>
</dbReference>
<dbReference type="GO" id="GO:0005737">
    <property type="term" value="C:cytoplasm"/>
    <property type="evidence" value="ECO:0007669"/>
    <property type="project" value="UniProtKB-SubCell"/>
</dbReference>
<sequence length="260" mass="30699">MGEDIHSEDKLKIELDNFEGPLDLLLHLINQLEIDIYDIPIAKITDQYMRYLEHMQNEQIDVASEYFVMAATLMRIKSEMLVPRNENQADLEEDFYEEEDPRKPLMEWLLEYKQIKEIIPKFEERQSDRAEYFGKDPTDISEYSQTIELKDQGLDISDLSTIFLEVLQRHELQTPQPTTIETDEITVVEKMDTIHNRIMENGHYKIHFSELLSKTTKKEIVVTFLAMLELIKDHRIFVEQDSIQSDISISIVEENEGKEK</sequence>
<dbReference type="HAMAP" id="MF_01805">
    <property type="entry name" value="ScpA"/>
    <property type="match status" value="1"/>
</dbReference>
<dbReference type="Gene3D" id="1.10.10.580">
    <property type="entry name" value="Structural maintenance of chromosome 1. Chain E"/>
    <property type="match status" value="1"/>
</dbReference>
<dbReference type="AlphaFoldDB" id="A0A9D2G324"/>
<dbReference type="InterPro" id="IPR023093">
    <property type="entry name" value="ScpA-like_C"/>
</dbReference>
<evidence type="ECO:0000313" key="5">
    <source>
        <dbReference type="Proteomes" id="UP000824106"/>
    </source>
</evidence>
<comment type="similarity">
    <text evidence="3">Belongs to the ScpA family.</text>
</comment>
<keyword evidence="3" id="KW-0131">Cell cycle</keyword>
<dbReference type="Pfam" id="PF02616">
    <property type="entry name" value="SMC_ScpA"/>
    <property type="match status" value="1"/>
</dbReference>
<name>A0A9D2G324_9LACT</name>
<evidence type="ECO:0000256" key="3">
    <source>
        <dbReference type="HAMAP-Rule" id="MF_01805"/>
    </source>
</evidence>
<dbReference type="GO" id="GO:0006260">
    <property type="term" value="P:DNA replication"/>
    <property type="evidence" value="ECO:0007669"/>
    <property type="project" value="UniProtKB-UniRule"/>
</dbReference>
<comment type="caution">
    <text evidence="4">The sequence shown here is derived from an EMBL/GenBank/DDBJ whole genome shotgun (WGS) entry which is preliminary data.</text>
</comment>
<proteinExistence type="inferred from homology"/>
<dbReference type="InterPro" id="IPR036390">
    <property type="entry name" value="WH_DNA-bd_sf"/>
</dbReference>
<protein>
    <recommendedName>
        <fullName evidence="2 3">Segregation and condensation protein A</fullName>
    </recommendedName>
</protein>
<dbReference type="Proteomes" id="UP000824106">
    <property type="component" value="Unassembled WGS sequence"/>
</dbReference>
<gene>
    <name evidence="3" type="primary">scpA</name>
    <name evidence="4" type="ORF">H9808_08020</name>
</gene>
<comment type="subcellular location">
    <subcellularLocation>
        <location evidence="3">Cytoplasm</location>
    </subcellularLocation>
    <text evidence="3">Associated with two foci at the outer edges of the nucleoid region in young cells, and at four foci within both cell halves in older cells.</text>
</comment>
<keyword evidence="3" id="KW-0132">Cell division</keyword>
<dbReference type="GO" id="GO:0051301">
    <property type="term" value="P:cell division"/>
    <property type="evidence" value="ECO:0007669"/>
    <property type="project" value="UniProtKB-KW"/>
</dbReference>
<accession>A0A9D2G324</accession>
<keyword evidence="1 3" id="KW-0159">Chromosome partition</keyword>
<reference evidence="4" key="1">
    <citation type="journal article" date="2021" name="PeerJ">
        <title>Extensive microbial diversity within the chicken gut microbiome revealed by metagenomics and culture.</title>
        <authorList>
            <person name="Gilroy R."/>
            <person name="Ravi A."/>
            <person name="Getino M."/>
            <person name="Pursley I."/>
            <person name="Horton D.L."/>
            <person name="Alikhan N.F."/>
            <person name="Baker D."/>
            <person name="Gharbi K."/>
            <person name="Hall N."/>
            <person name="Watson M."/>
            <person name="Adriaenssens E.M."/>
            <person name="Foster-Nyarko E."/>
            <person name="Jarju S."/>
            <person name="Secka A."/>
            <person name="Antonio M."/>
            <person name="Oren A."/>
            <person name="Chaudhuri R.R."/>
            <person name="La Ragione R."/>
            <person name="Hildebrand F."/>
            <person name="Pallen M.J."/>
        </authorList>
    </citation>
    <scope>NUCLEOTIDE SEQUENCE</scope>
    <source>
        <strain evidence="4">CHK169-4300</strain>
    </source>
</reference>
<dbReference type="EMBL" id="DXAZ01000130">
    <property type="protein sequence ID" value="HIZ71688.1"/>
    <property type="molecule type" value="Genomic_DNA"/>
</dbReference>